<comment type="similarity">
    <text evidence="6">Belongs to the PINc/VapC protein family.</text>
</comment>
<keyword evidence="3 6" id="KW-0479">Metal-binding</keyword>
<proteinExistence type="inferred from homology"/>
<dbReference type="GO" id="GO:0090729">
    <property type="term" value="F:toxin activity"/>
    <property type="evidence" value="ECO:0007669"/>
    <property type="project" value="UniProtKB-KW"/>
</dbReference>
<keyword evidence="5 6" id="KW-0460">Magnesium</keyword>
<dbReference type="InterPro" id="IPR022907">
    <property type="entry name" value="VapC_family"/>
</dbReference>
<evidence type="ECO:0000256" key="6">
    <source>
        <dbReference type="HAMAP-Rule" id="MF_00265"/>
    </source>
</evidence>
<feature type="binding site" evidence="6">
    <location>
        <position position="91"/>
    </location>
    <ligand>
        <name>Mg(2+)</name>
        <dbReference type="ChEBI" id="CHEBI:18420"/>
    </ligand>
</feature>
<dbReference type="PANTHER" id="PTHR35901">
    <property type="entry name" value="RIBONUCLEASE VAPC3"/>
    <property type="match status" value="1"/>
</dbReference>
<accession>A0A077MFD6</accession>
<feature type="binding site" evidence="6">
    <location>
        <position position="5"/>
    </location>
    <ligand>
        <name>Mg(2+)</name>
        <dbReference type="ChEBI" id="CHEBI:18420"/>
    </ligand>
</feature>
<dbReference type="GO" id="GO:0016787">
    <property type="term" value="F:hydrolase activity"/>
    <property type="evidence" value="ECO:0007669"/>
    <property type="project" value="UniProtKB-KW"/>
</dbReference>
<dbReference type="HAMAP" id="MF_00265">
    <property type="entry name" value="VapC_Nob1"/>
    <property type="match status" value="1"/>
</dbReference>
<protein>
    <recommendedName>
        <fullName evidence="6">Ribonuclease VapC</fullName>
        <shortName evidence="6">RNase VapC</shortName>
        <ecNumber evidence="6">3.1.-.-</ecNumber>
    </recommendedName>
    <alternativeName>
        <fullName evidence="6">Toxin VapC</fullName>
    </alternativeName>
</protein>
<dbReference type="GO" id="GO:0000287">
    <property type="term" value="F:magnesium ion binding"/>
    <property type="evidence" value="ECO:0007669"/>
    <property type="project" value="UniProtKB-UniRule"/>
</dbReference>
<dbReference type="InterPro" id="IPR044153">
    <property type="entry name" value="PIN_Pae0151-like"/>
</dbReference>
<evidence type="ECO:0000313" key="8">
    <source>
        <dbReference type="EMBL" id="CCI53912.1"/>
    </source>
</evidence>
<comment type="cofactor">
    <cofactor evidence="6">
        <name>Mg(2+)</name>
        <dbReference type="ChEBI" id="CHEBI:18420"/>
    </cofactor>
</comment>
<reference evidence="8 9" key="1">
    <citation type="journal article" date="2013" name="ISME J.">
        <title>A metabolic model for members of the genus Tetrasphaera involved in enhanced biological phosphorus removal.</title>
        <authorList>
            <person name="Kristiansen R."/>
            <person name="Nguyen H.T.T."/>
            <person name="Saunders A.M."/>
            <person name="Nielsen J.L."/>
            <person name="Wimmer R."/>
            <person name="Le V.Q."/>
            <person name="McIlroy S.J."/>
            <person name="Petrovski S."/>
            <person name="Seviour R.J."/>
            <person name="Calteau A."/>
            <person name="Nielsen K.L."/>
            <person name="Nielsen P.H."/>
        </authorList>
    </citation>
    <scope>NUCLEOTIDE SEQUENCE [LARGE SCALE GENOMIC DNA]</scope>
    <source>
        <strain evidence="8 9">Ben 74</strain>
    </source>
</reference>
<keyword evidence="1 6" id="KW-1277">Toxin-antitoxin system</keyword>
<evidence type="ECO:0000259" key="7">
    <source>
        <dbReference type="Pfam" id="PF01850"/>
    </source>
</evidence>
<dbReference type="RefSeq" id="WP_048546281.1">
    <property type="nucleotide sequence ID" value="NZ_HF571038.1"/>
</dbReference>
<keyword evidence="9" id="KW-1185">Reference proteome</keyword>
<dbReference type="SUPFAM" id="SSF88723">
    <property type="entry name" value="PIN domain-like"/>
    <property type="match status" value="1"/>
</dbReference>
<dbReference type="Pfam" id="PF01850">
    <property type="entry name" value="PIN"/>
    <property type="match status" value="1"/>
</dbReference>
<dbReference type="STRING" id="1193518.BN13_500040"/>
<organism evidence="8 9">
    <name type="scientific">Nostocoides jenkinsii Ben 74</name>
    <dbReference type="NCBI Taxonomy" id="1193518"/>
    <lineage>
        <taxon>Bacteria</taxon>
        <taxon>Bacillati</taxon>
        <taxon>Actinomycetota</taxon>
        <taxon>Actinomycetes</taxon>
        <taxon>Micrococcales</taxon>
        <taxon>Intrasporangiaceae</taxon>
        <taxon>Nostocoides</taxon>
    </lineage>
</organism>
<keyword evidence="4 6" id="KW-0378">Hydrolase</keyword>
<evidence type="ECO:0000256" key="4">
    <source>
        <dbReference type="ARBA" id="ARBA00022801"/>
    </source>
</evidence>
<dbReference type="GO" id="GO:0004540">
    <property type="term" value="F:RNA nuclease activity"/>
    <property type="evidence" value="ECO:0007669"/>
    <property type="project" value="InterPro"/>
</dbReference>
<evidence type="ECO:0000256" key="2">
    <source>
        <dbReference type="ARBA" id="ARBA00022722"/>
    </source>
</evidence>
<feature type="domain" description="PIN" evidence="7">
    <location>
        <begin position="2"/>
        <end position="114"/>
    </location>
</feature>
<dbReference type="Gene3D" id="3.40.50.1010">
    <property type="entry name" value="5'-nuclease"/>
    <property type="match status" value="1"/>
</dbReference>
<dbReference type="InterPro" id="IPR029060">
    <property type="entry name" value="PIN-like_dom_sf"/>
</dbReference>
<dbReference type="CDD" id="cd09873">
    <property type="entry name" value="PIN_Pae0151-like"/>
    <property type="match status" value="1"/>
</dbReference>
<keyword evidence="2 6" id="KW-0540">Nuclease</keyword>
<dbReference type="InterPro" id="IPR002716">
    <property type="entry name" value="PIN_dom"/>
</dbReference>
<dbReference type="PANTHER" id="PTHR35901:SF1">
    <property type="entry name" value="EXONUCLEASE VAPC9"/>
    <property type="match status" value="1"/>
</dbReference>
<keyword evidence="6" id="KW-0800">Toxin</keyword>
<evidence type="ECO:0000256" key="5">
    <source>
        <dbReference type="ARBA" id="ARBA00022842"/>
    </source>
</evidence>
<sequence length="127" mass="13510">MIVVDTSVVLAALLGHRAARVALSGQRLLAPAHIDVEVAHALRGLVRGGKLDHANAAVALDAWRALAIDRIALPILLPRVWALRENLTAYDAAFVAAAEMYAVPLATADRRLANAVGPRCSIQLIPR</sequence>
<evidence type="ECO:0000256" key="1">
    <source>
        <dbReference type="ARBA" id="ARBA00022649"/>
    </source>
</evidence>
<gene>
    <name evidence="6" type="primary">vapC</name>
    <name evidence="8" type="ORF">BN13_500040</name>
</gene>
<dbReference type="InterPro" id="IPR051619">
    <property type="entry name" value="TypeII_TA_RNase_PINc/VapC"/>
</dbReference>
<dbReference type="Proteomes" id="UP000035720">
    <property type="component" value="Unassembled WGS sequence"/>
</dbReference>
<dbReference type="EMBL" id="CAJC01000162">
    <property type="protein sequence ID" value="CCI53912.1"/>
    <property type="molecule type" value="Genomic_DNA"/>
</dbReference>
<evidence type="ECO:0000313" key="9">
    <source>
        <dbReference type="Proteomes" id="UP000035720"/>
    </source>
</evidence>
<name>A0A077MFD6_9MICO</name>
<comment type="caution">
    <text evidence="8">The sequence shown here is derived from an EMBL/GenBank/DDBJ whole genome shotgun (WGS) entry which is preliminary data.</text>
</comment>
<dbReference type="AlphaFoldDB" id="A0A077MFD6"/>
<evidence type="ECO:0000256" key="3">
    <source>
        <dbReference type="ARBA" id="ARBA00022723"/>
    </source>
</evidence>
<dbReference type="EC" id="3.1.-.-" evidence="6"/>
<dbReference type="OrthoDB" id="4377304at2"/>
<comment type="function">
    <text evidence="6">Toxic component of a toxin-antitoxin (TA) system. An RNase.</text>
</comment>